<feature type="region of interest" description="Disordered" evidence="1">
    <location>
        <begin position="146"/>
        <end position="167"/>
    </location>
</feature>
<dbReference type="Gene3D" id="1.10.10.2910">
    <property type="match status" value="1"/>
</dbReference>
<protein>
    <submittedName>
        <fullName evidence="3">ImmA/IrrE family metallo-endopeptidase</fullName>
    </submittedName>
</protein>
<gene>
    <name evidence="3" type="ORF">F6B42_12970</name>
</gene>
<dbReference type="OrthoDB" id="9793864at2"/>
<dbReference type="Pfam" id="PF06114">
    <property type="entry name" value="Peptidase_M78"/>
    <property type="match status" value="1"/>
</dbReference>
<evidence type="ECO:0000313" key="3">
    <source>
        <dbReference type="EMBL" id="KAA9085373.1"/>
    </source>
</evidence>
<dbReference type="EMBL" id="VYRZ01000003">
    <property type="protein sequence ID" value="KAA9085373.1"/>
    <property type="molecule type" value="Genomic_DNA"/>
</dbReference>
<feature type="domain" description="IrrE N-terminal-like" evidence="2">
    <location>
        <begin position="28"/>
        <end position="136"/>
    </location>
</feature>
<name>A0A5J5IP20_9MICO</name>
<organism evidence="3 4">
    <name type="scientific">Microbacterium radiodurans</name>
    <dbReference type="NCBI Taxonomy" id="661398"/>
    <lineage>
        <taxon>Bacteria</taxon>
        <taxon>Bacillati</taxon>
        <taxon>Actinomycetota</taxon>
        <taxon>Actinomycetes</taxon>
        <taxon>Micrococcales</taxon>
        <taxon>Microbacteriaceae</taxon>
        <taxon>Microbacterium</taxon>
    </lineage>
</organism>
<proteinExistence type="predicted"/>
<evidence type="ECO:0000313" key="4">
    <source>
        <dbReference type="Proteomes" id="UP000327039"/>
    </source>
</evidence>
<evidence type="ECO:0000256" key="1">
    <source>
        <dbReference type="SAM" id="MobiDB-lite"/>
    </source>
</evidence>
<accession>A0A5J5IP20</accession>
<sequence length="167" mass="18635">MIVRSRSSGRPTAEGTMDTDDELHALLQQLGVRVAYADLPDDRDGEFCAADRLIRLRPNMPRRLHRSVLAHECAHALRGDAALPAGVAAQRQERRADEWAARRLIERASYIRAEQLHGGHVQAIALELEVTVDVVDTYRRLLAQDAVESRPAPRHPSRRHRSATSGA</sequence>
<dbReference type="AlphaFoldDB" id="A0A5J5IP20"/>
<reference evidence="4" key="1">
    <citation type="submission" date="2019-09" db="EMBL/GenBank/DDBJ databases">
        <title>Mumia zhuanghuii sp. nov. isolated from the intestinal contents of plateau pika (Ochotona curzoniae) in the Qinghai-Tibet plateau of China.</title>
        <authorList>
            <person name="Tian Z."/>
        </authorList>
    </citation>
    <scope>NUCLEOTIDE SEQUENCE [LARGE SCALE GENOMIC DNA]</scope>
    <source>
        <strain evidence="4">DSM 25564</strain>
    </source>
</reference>
<comment type="caution">
    <text evidence="3">The sequence shown here is derived from an EMBL/GenBank/DDBJ whole genome shotgun (WGS) entry which is preliminary data.</text>
</comment>
<dbReference type="Proteomes" id="UP000327039">
    <property type="component" value="Unassembled WGS sequence"/>
</dbReference>
<keyword evidence="4" id="KW-1185">Reference proteome</keyword>
<feature type="compositionally biased region" description="Basic residues" evidence="1">
    <location>
        <begin position="152"/>
        <end position="167"/>
    </location>
</feature>
<dbReference type="InterPro" id="IPR010359">
    <property type="entry name" value="IrrE_HExxH"/>
</dbReference>
<evidence type="ECO:0000259" key="2">
    <source>
        <dbReference type="Pfam" id="PF06114"/>
    </source>
</evidence>